<evidence type="ECO:0000313" key="2">
    <source>
        <dbReference type="EMBL" id="CAA6830705.1"/>
    </source>
</evidence>
<organism evidence="2">
    <name type="scientific">uncultured Thiotrichaceae bacterium</name>
    <dbReference type="NCBI Taxonomy" id="298394"/>
    <lineage>
        <taxon>Bacteria</taxon>
        <taxon>Pseudomonadati</taxon>
        <taxon>Pseudomonadota</taxon>
        <taxon>Gammaproteobacteria</taxon>
        <taxon>Thiotrichales</taxon>
        <taxon>Thiotrichaceae</taxon>
        <taxon>environmental samples</taxon>
    </lineage>
</organism>
<dbReference type="PROSITE" id="PS51459">
    <property type="entry name" value="FIDO"/>
    <property type="match status" value="1"/>
</dbReference>
<proteinExistence type="predicted"/>
<sequence length="111" mass="12470">MIHEQVINENELQGLAGNKSLDAVLHRVETRIQYGLINDVYDLAATYAVVLAVGHVFNDANKRTAYRTMMTCLRLNGVFPEFTIESIGQTIIKVAQSKMDEAELARYLRGL</sequence>
<accession>A0A6S6U8Q7</accession>
<dbReference type="Gene3D" id="1.20.120.1870">
    <property type="entry name" value="Fic/DOC protein, Fido domain"/>
    <property type="match status" value="1"/>
</dbReference>
<evidence type="ECO:0000259" key="1">
    <source>
        <dbReference type="PROSITE" id="PS51459"/>
    </source>
</evidence>
<reference evidence="2" key="1">
    <citation type="submission" date="2020-01" db="EMBL/GenBank/DDBJ databases">
        <authorList>
            <person name="Meier V. D."/>
            <person name="Meier V D."/>
        </authorList>
    </citation>
    <scope>NUCLEOTIDE SEQUENCE</scope>
    <source>
        <strain evidence="2">HLG_WM_MAG_09</strain>
    </source>
</reference>
<dbReference type="EMBL" id="CACVAT010000620">
    <property type="protein sequence ID" value="CAA6830705.1"/>
    <property type="molecule type" value="Genomic_DNA"/>
</dbReference>
<dbReference type="InterPro" id="IPR006440">
    <property type="entry name" value="Doc"/>
</dbReference>
<dbReference type="PANTHER" id="PTHR39426">
    <property type="entry name" value="HOMOLOGY TO DEATH-ON-CURING PROTEIN OF PHAGE P1"/>
    <property type="match status" value="1"/>
</dbReference>
<feature type="domain" description="Fido" evidence="1">
    <location>
        <begin position="1"/>
        <end position="110"/>
    </location>
</feature>
<dbReference type="AlphaFoldDB" id="A0A6S6U8Q7"/>
<dbReference type="InterPro" id="IPR053737">
    <property type="entry name" value="Type_II_TA_Toxin"/>
</dbReference>
<dbReference type="GO" id="GO:0016301">
    <property type="term" value="F:kinase activity"/>
    <property type="evidence" value="ECO:0007669"/>
    <property type="project" value="InterPro"/>
</dbReference>
<dbReference type="InterPro" id="IPR003812">
    <property type="entry name" value="Fido"/>
</dbReference>
<gene>
    <name evidence="2" type="ORF">HELGO_WM26676</name>
</gene>
<dbReference type="PANTHER" id="PTHR39426:SF1">
    <property type="entry name" value="HOMOLOGY TO DEATH-ON-CURING PROTEIN OF PHAGE P1"/>
    <property type="match status" value="1"/>
</dbReference>
<name>A0A6S6U8Q7_9GAMM</name>
<dbReference type="Pfam" id="PF02661">
    <property type="entry name" value="Fic"/>
    <property type="match status" value="1"/>
</dbReference>
<dbReference type="NCBIfam" id="TIGR01550">
    <property type="entry name" value="DOC_P1"/>
    <property type="match status" value="1"/>
</dbReference>
<protein>
    <submittedName>
        <fullName evidence="2">Death-on-curing protein</fullName>
    </submittedName>
</protein>